<dbReference type="Pfam" id="PF13649">
    <property type="entry name" value="Methyltransf_25"/>
    <property type="match status" value="1"/>
</dbReference>
<feature type="domain" description="Methyltransferase" evidence="1">
    <location>
        <begin position="68"/>
        <end position="122"/>
    </location>
</feature>
<dbReference type="GO" id="GO:0008168">
    <property type="term" value="F:methyltransferase activity"/>
    <property type="evidence" value="ECO:0007669"/>
    <property type="project" value="UniProtKB-KW"/>
</dbReference>
<comment type="caution">
    <text evidence="2">The sequence shown here is derived from an EMBL/GenBank/DDBJ whole genome shotgun (WGS) entry which is preliminary data.</text>
</comment>
<sequence length="220" mass="24397">MISAGAMEADPSDLAPVHAAIASYYSAKVAKFGATPLGVDWSCVPTQELRFVQLLKLCDFSSPFSCNDLGCGYGALIAYLDQRHADCAIDYVGIDLSEAMLRRARRLWRNRANVSFVLGHASPRVADYSVASGIFNVQLDQPLAIWERFVAETLDQLHRTSSRGFAVNFMKAPAGGKPDRKGLYSTQPDRWARYCADRFGSATEVLDDYGLREYTLIVRR</sequence>
<gene>
    <name evidence="2" type="ORF">V1286_005660</name>
</gene>
<keyword evidence="3" id="KW-1185">Reference proteome</keyword>
<dbReference type="RefSeq" id="WP_334484989.1">
    <property type="nucleotide sequence ID" value="NZ_JAZHRV010000001.1"/>
</dbReference>
<protein>
    <submittedName>
        <fullName evidence="2">SAM-dependent methyltransferase</fullName>
    </submittedName>
</protein>
<reference evidence="2 3" key="1">
    <citation type="submission" date="2024-02" db="EMBL/GenBank/DDBJ databases">
        <title>Adaptive strategies in a cosmopolitan and abundant soil bacterium.</title>
        <authorList>
            <person name="Carini P."/>
        </authorList>
    </citation>
    <scope>NUCLEOTIDE SEQUENCE [LARGE SCALE GENOMIC DNA]</scope>
    <source>
        <strain evidence="2 3">AZCC 1608</strain>
    </source>
</reference>
<keyword evidence="2" id="KW-0489">Methyltransferase</keyword>
<evidence type="ECO:0000313" key="3">
    <source>
        <dbReference type="Proteomes" id="UP001364224"/>
    </source>
</evidence>
<evidence type="ECO:0000313" key="2">
    <source>
        <dbReference type="EMBL" id="MEH2558131.1"/>
    </source>
</evidence>
<keyword evidence="2" id="KW-0808">Transferase</keyword>
<accession>A0ABU8BHV5</accession>
<dbReference type="SUPFAM" id="SSF53335">
    <property type="entry name" value="S-adenosyl-L-methionine-dependent methyltransferases"/>
    <property type="match status" value="1"/>
</dbReference>
<evidence type="ECO:0000259" key="1">
    <source>
        <dbReference type="Pfam" id="PF13649"/>
    </source>
</evidence>
<name>A0ABU8BHV5_9BRAD</name>
<dbReference type="Proteomes" id="UP001364224">
    <property type="component" value="Unassembled WGS sequence"/>
</dbReference>
<organism evidence="2 3">
    <name type="scientific">Bradyrhizobium algeriense</name>
    <dbReference type="NCBI Taxonomy" id="634784"/>
    <lineage>
        <taxon>Bacteria</taxon>
        <taxon>Pseudomonadati</taxon>
        <taxon>Pseudomonadota</taxon>
        <taxon>Alphaproteobacteria</taxon>
        <taxon>Hyphomicrobiales</taxon>
        <taxon>Nitrobacteraceae</taxon>
        <taxon>Bradyrhizobium</taxon>
    </lineage>
</organism>
<dbReference type="Gene3D" id="3.40.50.150">
    <property type="entry name" value="Vaccinia Virus protein VP39"/>
    <property type="match status" value="1"/>
</dbReference>
<dbReference type="EMBL" id="JAZHRV010000001">
    <property type="protein sequence ID" value="MEH2558131.1"/>
    <property type="molecule type" value="Genomic_DNA"/>
</dbReference>
<dbReference type="GO" id="GO:0032259">
    <property type="term" value="P:methylation"/>
    <property type="evidence" value="ECO:0007669"/>
    <property type="project" value="UniProtKB-KW"/>
</dbReference>
<dbReference type="InterPro" id="IPR029063">
    <property type="entry name" value="SAM-dependent_MTases_sf"/>
</dbReference>
<dbReference type="InterPro" id="IPR041698">
    <property type="entry name" value="Methyltransf_25"/>
</dbReference>
<proteinExistence type="predicted"/>